<name>A0AAV1XTB9_LUPLU</name>
<dbReference type="EMBL" id="CAXHTB010000017">
    <property type="protein sequence ID" value="CAL0324270.1"/>
    <property type="molecule type" value="Genomic_DNA"/>
</dbReference>
<feature type="compositionally biased region" description="Basic and acidic residues" evidence="2">
    <location>
        <begin position="7"/>
        <end position="25"/>
    </location>
</feature>
<comment type="caution">
    <text evidence="3">The sequence shown here is derived from an EMBL/GenBank/DDBJ whole genome shotgun (WGS) entry which is preliminary data.</text>
</comment>
<dbReference type="Proteomes" id="UP001497480">
    <property type="component" value="Unassembled WGS sequence"/>
</dbReference>
<evidence type="ECO:0000256" key="2">
    <source>
        <dbReference type="SAM" id="MobiDB-lite"/>
    </source>
</evidence>
<keyword evidence="4" id="KW-1185">Reference proteome</keyword>
<reference evidence="3 4" key="1">
    <citation type="submission" date="2024-03" db="EMBL/GenBank/DDBJ databases">
        <authorList>
            <person name="Martinez-Hernandez J."/>
        </authorList>
    </citation>
    <scope>NUCLEOTIDE SEQUENCE [LARGE SCALE GENOMIC DNA]</scope>
</reference>
<proteinExistence type="predicted"/>
<organism evidence="3 4">
    <name type="scientific">Lupinus luteus</name>
    <name type="common">European yellow lupine</name>
    <dbReference type="NCBI Taxonomy" id="3873"/>
    <lineage>
        <taxon>Eukaryota</taxon>
        <taxon>Viridiplantae</taxon>
        <taxon>Streptophyta</taxon>
        <taxon>Embryophyta</taxon>
        <taxon>Tracheophyta</taxon>
        <taxon>Spermatophyta</taxon>
        <taxon>Magnoliopsida</taxon>
        <taxon>eudicotyledons</taxon>
        <taxon>Gunneridae</taxon>
        <taxon>Pentapetalae</taxon>
        <taxon>rosids</taxon>
        <taxon>fabids</taxon>
        <taxon>Fabales</taxon>
        <taxon>Fabaceae</taxon>
        <taxon>Papilionoideae</taxon>
        <taxon>50 kb inversion clade</taxon>
        <taxon>genistoids sensu lato</taxon>
        <taxon>core genistoids</taxon>
        <taxon>Genisteae</taxon>
        <taxon>Lupinus</taxon>
    </lineage>
</organism>
<dbReference type="PANTHER" id="PTHR37256:SF1">
    <property type="entry name" value="MYB-LIKE PROTEIN A"/>
    <property type="match status" value="1"/>
</dbReference>
<feature type="coiled-coil region" evidence="1">
    <location>
        <begin position="125"/>
        <end position="152"/>
    </location>
</feature>
<protein>
    <submittedName>
        <fullName evidence="3">Uncharacterized protein</fullName>
    </submittedName>
</protein>
<evidence type="ECO:0000313" key="4">
    <source>
        <dbReference type="Proteomes" id="UP001497480"/>
    </source>
</evidence>
<feature type="region of interest" description="Disordered" evidence="2">
    <location>
        <begin position="1"/>
        <end position="25"/>
    </location>
</feature>
<evidence type="ECO:0000313" key="3">
    <source>
        <dbReference type="EMBL" id="CAL0324270.1"/>
    </source>
</evidence>
<dbReference type="AlphaFoldDB" id="A0AAV1XTB9"/>
<sequence length="392" mass="44111">MRGRSPSKQERKEEGMKLDRLSINKVEEDPPLSGAYIRSLVKQLTTSSSKPKGSTMNTKYQGCVVDKSVSSSCRNSRKHGKVLGALQQQQQEHKKQVRRRLHTSRVYQERLLNMAEARKEIVTALKFHRAAMKHATEQKQQQQQQHQQQNALLSLGPFHHQSLEQDGRLKYWTNPRIYPSCTTKFSTCKDENDFSCSSFMHPLPPPPNYYTVPVVSPNIDPQSPALVVENPSFTLPNHTMGLNPNLHDFNNLDPTFSLNNNNNNSSSSCSYSSPTSFEGVVSSSVVDTTESSATTQVNGGGLHAAMDDEGMAKMRSIGEQYQMEWNETMNLVTSAKWSNFLNKMEHGGGGDEAYHHIFDELMEFPPWFNANDGCLEQSTEDYIKDLSSPCSI</sequence>
<accession>A0AAV1XTB9</accession>
<gene>
    <name evidence="3" type="ORF">LLUT_LOCUS25330</name>
</gene>
<keyword evidence="1" id="KW-0175">Coiled coil</keyword>
<evidence type="ECO:0000256" key="1">
    <source>
        <dbReference type="SAM" id="Coils"/>
    </source>
</evidence>
<dbReference type="PANTHER" id="PTHR37256">
    <property type="entry name" value="E1A-BINDING PROTEIN P400-LIKE"/>
    <property type="match status" value="1"/>
</dbReference>